<sequence>MIREFCAENYTDLEVAIEKGIDRIELCDALAVGGTTPSYGVIKASVQLAKKHNVNVVVMIRPRQGDFCYTAVEQKIMEQDIDVAFDLGADGVVFGCLNQENELDLTMMKELMERVGKRGEVVFHMAFDSVRPDKKYDTLDQLISLGVTRILLHGHNKEQSAIENKDEINEYIRYANNRIEFIVGGGVTYENVASLSNIVETNQFHGTKIV</sequence>
<reference evidence="3 4" key="1">
    <citation type="submission" date="2019-07" db="EMBL/GenBank/DDBJ databases">
        <title>Whole genome shotgun sequence of Halolactibacillus alkaliphilus NBRC 103919.</title>
        <authorList>
            <person name="Hosoyama A."/>
            <person name="Uohara A."/>
            <person name="Ohji S."/>
            <person name="Ichikawa N."/>
        </authorList>
    </citation>
    <scope>NUCLEOTIDE SEQUENCE [LARGE SCALE GENOMIC DNA]</scope>
    <source>
        <strain evidence="3 4">NBRC 103919</strain>
    </source>
</reference>
<keyword evidence="4" id="KW-1185">Reference proteome</keyword>
<protein>
    <recommendedName>
        <fullName evidence="2">PF03932 family protein CutC</fullName>
    </recommendedName>
</protein>
<dbReference type="InterPro" id="IPR036822">
    <property type="entry name" value="CutC-like_dom_sf"/>
</dbReference>
<dbReference type="Gene3D" id="3.20.20.380">
    <property type="entry name" value="Copper homeostasis (CutC) domain"/>
    <property type="match status" value="1"/>
</dbReference>
<keyword evidence="2" id="KW-0963">Cytoplasm</keyword>
<organism evidence="3 4">
    <name type="scientific">Halolactibacillus alkaliphilus</name>
    <dbReference type="NCBI Taxonomy" id="442899"/>
    <lineage>
        <taxon>Bacteria</taxon>
        <taxon>Bacillati</taxon>
        <taxon>Bacillota</taxon>
        <taxon>Bacilli</taxon>
        <taxon>Bacillales</taxon>
        <taxon>Bacillaceae</taxon>
        <taxon>Halolactibacillus</taxon>
    </lineage>
</organism>
<comment type="caution">
    <text evidence="2">Once thought to be involved in copper homeostasis, experiments in E.coli have shown this is not the case.</text>
</comment>
<dbReference type="PANTHER" id="PTHR12598">
    <property type="entry name" value="COPPER HOMEOSTASIS PROTEIN CUTC"/>
    <property type="match status" value="1"/>
</dbReference>
<dbReference type="Pfam" id="PF03932">
    <property type="entry name" value="CutC"/>
    <property type="match status" value="1"/>
</dbReference>
<dbReference type="STRING" id="442899.SAMN05720591_101217"/>
<dbReference type="EMBL" id="BJYE01000001">
    <property type="protein sequence ID" value="GEN55660.1"/>
    <property type="molecule type" value="Genomic_DNA"/>
</dbReference>
<comment type="caution">
    <text evidence="3">The sequence shown here is derived from an EMBL/GenBank/DDBJ whole genome shotgun (WGS) entry which is preliminary data.</text>
</comment>
<dbReference type="GO" id="GO:0005737">
    <property type="term" value="C:cytoplasm"/>
    <property type="evidence" value="ECO:0007669"/>
    <property type="project" value="UniProtKB-SubCell"/>
</dbReference>
<dbReference type="RefSeq" id="WP_089799301.1">
    <property type="nucleotide sequence ID" value="NZ_BJYE01000001.1"/>
</dbReference>
<dbReference type="SUPFAM" id="SSF110395">
    <property type="entry name" value="CutC-like"/>
    <property type="match status" value="1"/>
</dbReference>
<accession>A0A511WX12</accession>
<name>A0A511WX12_9BACI</name>
<dbReference type="OrthoDB" id="9815677at2"/>
<evidence type="ECO:0000256" key="1">
    <source>
        <dbReference type="ARBA" id="ARBA00007768"/>
    </source>
</evidence>
<dbReference type="PANTHER" id="PTHR12598:SF0">
    <property type="entry name" value="COPPER HOMEOSTASIS PROTEIN CUTC HOMOLOG"/>
    <property type="match status" value="1"/>
</dbReference>
<comment type="similarity">
    <text evidence="1 2">Belongs to the CutC family.</text>
</comment>
<evidence type="ECO:0000313" key="4">
    <source>
        <dbReference type="Proteomes" id="UP000321400"/>
    </source>
</evidence>
<dbReference type="AlphaFoldDB" id="A0A511WX12"/>
<dbReference type="GO" id="GO:0005507">
    <property type="term" value="F:copper ion binding"/>
    <property type="evidence" value="ECO:0007669"/>
    <property type="project" value="TreeGrafter"/>
</dbReference>
<comment type="subcellular location">
    <subcellularLocation>
        <location evidence="2">Cytoplasm</location>
    </subcellularLocation>
</comment>
<dbReference type="HAMAP" id="MF_00795">
    <property type="entry name" value="CutC"/>
    <property type="match status" value="1"/>
</dbReference>
<dbReference type="Proteomes" id="UP000321400">
    <property type="component" value="Unassembled WGS sequence"/>
</dbReference>
<proteinExistence type="inferred from homology"/>
<gene>
    <name evidence="2 3" type="primary">cutC</name>
    <name evidence="3" type="ORF">HAL01_01240</name>
</gene>
<evidence type="ECO:0000256" key="2">
    <source>
        <dbReference type="HAMAP-Rule" id="MF_00795"/>
    </source>
</evidence>
<evidence type="ECO:0000313" key="3">
    <source>
        <dbReference type="EMBL" id="GEN55660.1"/>
    </source>
</evidence>
<dbReference type="InterPro" id="IPR005627">
    <property type="entry name" value="CutC-like"/>
</dbReference>